<reference evidence="1 2" key="1">
    <citation type="journal article" date="2017" name="Antonie Van Leeuwenhoek">
        <title>Rhizobium rhizosphaerae sp. nov., a novel species isolated from rice rhizosphere.</title>
        <authorList>
            <person name="Zhao J.J."/>
            <person name="Zhang J."/>
            <person name="Zhang R.J."/>
            <person name="Zhang C.W."/>
            <person name="Yin H.Q."/>
            <person name="Zhang X.X."/>
        </authorList>
    </citation>
    <scope>NUCLEOTIDE SEQUENCE [LARGE SCALE GENOMIC DNA]</scope>
    <source>
        <strain evidence="1 2">RD15</strain>
    </source>
</reference>
<organism evidence="1 2">
    <name type="scientific">Xaviernesmea rhizosphaerae</name>
    <dbReference type="NCBI Taxonomy" id="1672749"/>
    <lineage>
        <taxon>Bacteria</taxon>
        <taxon>Pseudomonadati</taxon>
        <taxon>Pseudomonadota</taxon>
        <taxon>Alphaproteobacteria</taxon>
        <taxon>Hyphomicrobiales</taxon>
        <taxon>Rhizobiaceae</taxon>
        <taxon>Rhizobium/Agrobacterium group</taxon>
        <taxon>Xaviernesmea</taxon>
    </lineage>
</organism>
<comment type="caution">
    <text evidence="1">The sequence shown here is derived from an EMBL/GenBank/DDBJ whole genome shotgun (WGS) entry which is preliminary data.</text>
</comment>
<protein>
    <submittedName>
        <fullName evidence="1">Uncharacterized protein</fullName>
    </submittedName>
</protein>
<keyword evidence="2" id="KW-1185">Reference proteome</keyword>
<gene>
    <name evidence="1" type="ORF">BTR14_04025</name>
</gene>
<name>A0ABX3PHE2_9HYPH</name>
<evidence type="ECO:0000313" key="2">
    <source>
        <dbReference type="Proteomes" id="UP000192652"/>
    </source>
</evidence>
<sequence length="121" mass="12907">MTDPFPAVSEGPDRPLYLYRLVPTAAPDDPRWDNAPSHGEVLVRAHSPADARIAAAEAELDFTEIDSKPAEGTDTRMASAFRSEKLYTVIEAGEDGGFAAAGARGVVQGLVRVDTIKPTQV</sequence>
<dbReference type="Proteomes" id="UP000192652">
    <property type="component" value="Unassembled WGS sequence"/>
</dbReference>
<accession>A0ABX3PHE2</accession>
<dbReference type="EMBL" id="MSPX01000002">
    <property type="protein sequence ID" value="OQP87896.1"/>
    <property type="molecule type" value="Genomic_DNA"/>
</dbReference>
<evidence type="ECO:0000313" key="1">
    <source>
        <dbReference type="EMBL" id="OQP87896.1"/>
    </source>
</evidence>
<proteinExistence type="predicted"/>